<organism evidence="1 2">
    <name type="scientific">Anditalea andensis</name>
    <dbReference type="NCBI Taxonomy" id="1048983"/>
    <lineage>
        <taxon>Bacteria</taxon>
        <taxon>Pseudomonadati</taxon>
        <taxon>Bacteroidota</taxon>
        <taxon>Cytophagia</taxon>
        <taxon>Cytophagales</taxon>
        <taxon>Cytophagaceae</taxon>
        <taxon>Anditalea</taxon>
    </lineage>
</organism>
<sequence>MLDEPGSLNDLINKLSINPDGCLTKEGIYKVIGEILSASPDNIKKEITKGIKDIRIGEKLSTKRMEQLRKVKTIFCKAKLVLKANEVEKLLS</sequence>
<evidence type="ECO:0000313" key="2">
    <source>
        <dbReference type="Proteomes" id="UP000027821"/>
    </source>
</evidence>
<dbReference type="OrthoDB" id="822558at2"/>
<dbReference type="RefSeq" id="WP_051719844.1">
    <property type="nucleotide sequence ID" value="NZ_JMIH01000014.1"/>
</dbReference>
<comment type="caution">
    <text evidence="1">The sequence shown here is derived from an EMBL/GenBank/DDBJ whole genome shotgun (WGS) entry which is preliminary data.</text>
</comment>
<reference evidence="1 2" key="1">
    <citation type="submission" date="2014-04" db="EMBL/GenBank/DDBJ databases">
        <title>Characterization and application of a salt tolerant electro-active bacterium.</title>
        <authorList>
            <person name="Yang L."/>
            <person name="Wei S."/>
            <person name="Tay Q.X.M."/>
        </authorList>
    </citation>
    <scope>NUCLEOTIDE SEQUENCE [LARGE SCALE GENOMIC DNA]</scope>
    <source>
        <strain evidence="1 2">LY1</strain>
    </source>
</reference>
<protein>
    <submittedName>
        <fullName evidence="1">Uncharacterized protein</fullName>
    </submittedName>
</protein>
<accession>A0A074LMT9</accession>
<gene>
    <name evidence="1" type="ORF">EL17_05940</name>
</gene>
<dbReference type="AlphaFoldDB" id="A0A074LMT9"/>
<dbReference type="Proteomes" id="UP000027821">
    <property type="component" value="Unassembled WGS sequence"/>
</dbReference>
<dbReference type="eggNOG" id="ENOG50337SR">
    <property type="taxonomic scope" value="Bacteria"/>
</dbReference>
<keyword evidence="2" id="KW-1185">Reference proteome</keyword>
<evidence type="ECO:0000313" key="1">
    <source>
        <dbReference type="EMBL" id="KEO75202.1"/>
    </source>
</evidence>
<dbReference type="EMBL" id="JMIH01000014">
    <property type="protein sequence ID" value="KEO75202.1"/>
    <property type="molecule type" value="Genomic_DNA"/>
</dbReference>
<name>A0A074LMT9_9BACT</name>
<proteinExistence type="predicted"/>